<evidence type="ECO:0000313" key="2">
    <source>
        <dbReference type="EMBL" id="SER24761.1"/>
    </source>
</evidence>
<dbReference type="InterPro" id="IPR007138">
    <property type="entry name" value="ABM_dom"/>
</dbReference>
<evidence type="ECO:0000259" key="1">
    <source>
        <dbReference type="PROSITE" id="PS51725"/>
    </source>
</evidence>
<reference evidence="3" key="1">
    <citation type="submission" date="2016-10" db="EMBL/GenBank/DDBJ databases">
        <authorList>
            <person name="Varghese N."/>
            <person name="Submissions S."/>
        </authorList>
    </citation>
    <scope>NUCLEOTIDE SEQUENCE [LARGE SCALE GENOMIC DNA]</scope>
    <source>
        <strain evidence="3">DSM 24740</strain>
    </source>
</reference>
<evidence type="ECO:0000313" key="3">
    <source>
        <dbReference type="Proteomes" id="UP000199021"/>
    </source>
</evidence>
<sequence>MSKQLYLIAKFELNEADRFAPIFAKHAADSRRKEGCLFFYLIRDREDPSKFATMECWDTYADFEAHVADEEHDAFFKQIKPLFRKDPEVMEADLLMGME</sequence>
<dbReference type="Gene3D" id="3.30.70.100">
    <property type="match status" value="1"/>
</dbReference>
<dbReference type="AlphaFoldDB" id="A0A1H9MMI5"/>
<keyword evidence="2" id="KW-0560">Oxidoreductase</keyword>
<proteinExistence type="predicted"/>
<dbReference type="SUPFAM" id="SSF54909">
    <property type="entry name" value="Dimeric alpha+beta barrel"/>
    <property type="match status" value="1"/>
</dbReference>
<dbReference type="RefSeq" id="WP_090172396.1">
    <property type="nucleotide sequence ID" value="NZ_FOFB01000030.1"/>
</dbReference>
<dbReference type="InParanoid" id="A0A1H9MMI5"/>
<feature type="domain" description="ABM" evidence="1">
    <location>
        <begin position="5"/>
        <end position="91"/>
    </location>
</feature>
<dbReference type="InterPro" id="IPR011008">
    <property type="entry name" value="Dimeric_a/b-barrel"/>
</dbReference>
<keyword evidence="3" id="KW-1185">Reference proteome</keyword>
<dbReference type="InterPro" id="IPR050744">
    <property type="entry name" value="AI-2_Isomerase_LsrG"/>
</dbReference>
<dbReference type="PANTHER" id="PTHR33336:SF3">
    <property type="entry name" value="ABM DOMAIN-CONTAINING PROTEIN"/>
    <property type="match status" value="1"/>
</dbReference>
<dbReference type="Pfam" id="PF03992">
    <property type="entry name" value="ABM"/>
    <property type="match status" value="1"/>
</dbReference>
<dbReference type="PANTHER" id="PTHR33336">
    <property type="entry name" value="QUINOL MONOOXYGENASE YGIN-RELATED"/>
    <property type="match status" value="1"/>
</dbReference>
<dbReference type="EMBL" id="FOFB01000030">
    <property type="protein sequence ID" value="SER24761.1"/>
    <property type="molecule type" value="Genomic_DNA"/>
</dbReference>
<dbReference type="GO" id="GO:0005829">
    <property type="term" value="C:cytosol"/>
    <property type="evidence" value="ECO:0007669"/>
    <property type="project" value="TreeGrafter"/>
</dbReference>
<name>A0A1H9MMI5_9BACT</name>
<keyword evidence="2" id="KW-0503">Monooxygenase</keyword>
<dbReference type="GO" id="GO:0004497">
    <property type="term" value="F:monooxygenase activity"/>
    <property type="evidence" value="ECO:0007669"/>
    <property type="project" value="UniProtKB-KW"/>
</dbReference>
<gene>
    <name evidence="2" type="ORF">SAMN05444359_13018</name>
</gene>
<organism evidence="2 3">
    <name type="scientific">Neolewinella agarilytica</name>
    <dbReference type="NCBI Taxonomy" id="478744"/>
    <lineage>
        <taxon>Bacteria</taxon>
        <taxon>Pseudomonadati</taxon>
        <taxon>Bacteroidota</taxon>
        <taxon>Saprospiria</taxon>
        <taxon>Saprospirales</taxon>
        <taxon>Lewinellaceae</taxon>
        <taxon>Neolewinella</taxon>
    </lineage>
</organism>
<dbReference type="Proteomes" id="UP000199021">
    <property type="component" value="Unassembled WGS sequence"/>
</dbReference>
<dbReference type="OrthoDB" id="9806189at2"/>
<accession>A0A1H9MMI5</accession>
<dbReference type="PROSITE" id="PS51725">
    <property type="entry name" value="ABM"/>
    <property type="match status" value="1"/>
</dbReference>
<protein>
    <submittedName>
        <fullName evidence="2">Quinol monooxygenase YgiN</fullName>
    </submittedName>
</protein>